<feature type="region of interest" description="Disordered" evidence="1">
    <location>
        <begin position="45"/>
        <end position="107"/>
    </location>
</feature>
<evidence type="ECO:0000313" key="4">
    <source>
        <dbReference type="Proteomes" id="UP001163064"/>
    </source>
</evidence>
<reference evidence="3" key="1">
    <citation type="submission" date="2022-10" db="EMBL/GenBank/DDBJ databases">
        <title>Streptomyces beihaiensis sp. nov., a chitin degrading actinobacterium, isolated from shrimp pond soil.</title>
        <authorList>
            <person name="Xie J."/>
            <person name="Shen N."/>
        </authorList>
    </citation>
    <scope>NUCLEOTIDE SEQUENCE</scope>
    <source>
        <strain evidence="3">GXMU-J5</strain>
    </source>
</reference>
<proteinExistence type="predicted"/>
<accession>A0ABT3TRY2</accession>
<evidence type="ECO:0000256" key="1">
    <source>
        <dbReference type="SAM" id="MobiDB-lite"/>
    </source>
</evidence>
<evidence type="ECO:0000313" key="3">
    <source>
        <dbReference type="EMBL" id="MCX3059781.1"/>
    </source>
</evidence>
<feature type="compositionally biased region" description="Low complexity" evidence="1">
    <location>
        <begin position="45"/>
        <end position="98"/>
    </location>
</feature>
<gene>
    <name evidence="3" type="ORF">OFY01_08375</name>
</gene>
<keyword evidence="2" id="KW-0732">Signal</keyword>
<feature type="chain" id="PRO_5046154114" description="Transcriptional regulator" evidence="2">
    <location>
        <begin position="31"/>
        <end position="309"/>
    </location>
</feature>
<protein>
    <recommendedName>
        <fullName evidence="5">Transcriptional regulator</fullName>
    </recommendedName>
</protein>
<dbReference type="RefSeq" id="WP_266597954.1">
    <property type="nucleotide sequence ID" value="NZ_JAPHNL010000068.1"/>
</dbReference>
<dbReference type="Proteomes" id="UP001163064">
    <property type="component" value="Unassembled WGS sequence"/>
</dbReference>
<feature type="signal peptide" evidence="2">
    <location>
        <begin position="1"/>
        <end position="30"/>
    </location>
</feature>
<comment type="caution">
    <text evidence="3">The sequence shown here is derived from an EMBL/GenBank/DDBJ whole genome shotgun (WGS) entry which is preliminary data.</text>
</comment>
<keyword evidence="4" id="KW-1185">Reference proteome</keyword>
<dbReference type="EMBL" id="JAPHNL010000068">
    <property type="protein sequence ID" value="MCX3059781.1"/>
    <property type="molecule type" value="Genomic_DNA"/>
</dbReference>
<evidence type="ECO:0008006" key="5">
    <source>
        <dbReference type="Google" id="ProtNLM"/>
    </source>
</evidence>
<evidence type="ECO:0000256" key="2">
    <source>
        <dbReference type="SAM" id="SignalP"/>
    </source>
</evidence>
<organism evidence="3 4">
    <name type="scientific">Streptomyces beihaiensis</name>
    <dbReference type="NCBI Taxonomy" id="2984495"/>
    <lineage>
        <taxon>Bacteria</taxon>
        <taxon>Bacillati</taxon>
        <taxon>Actinomycetota</taxon>
        <taxon>Actinomycetes</taxon>
        <taxon>Kitasatosporales</taxon>
        <taxon>Streptomycetaceae</taxon>
        <taxon>Streptomyces</taxon>
    </lineage>
</organism>
<sequence>MLVLGAAAVATVAAVAALPFALHNKDAAHAEDTGTTAPLALRASAGATGRATGETPPAPAGTVSASPGRSPAGASGTSGATAGPSAATGSPTATATSAGGDGKPPITVAVLNDNWDTQCGQWFMMPRKPGKVPPPPSLEQTDAWASALGGVPGGHLRLQLTVQSTTGEPVVLNALYAHVMSSRPAPRGNAFTPGSGCGGGLDPASFAVDLDATVPRTSPVAGYVGSGVKKKVTDFPYQVSAGDPQVLNVDARTGGQDVSWYLVLSWTSGTRSGLLPIKADGRPFRTVGLKGDPAYYYDGTAWSPTSVSP</sequence>
<name>A0ABT3TRY2_9ACTN</name>